<dbReference type="InterPro" id="IPR036396">
    <property type="entry name" value="Cyt_P450_sf"/>
</dbReference>
<keyword evidence="7 9" id="KW-0503">Monooxygenase</keyword>
<keyword evidence="6 8" id="KW-0408">Iron</keyword>
<accession>A0AAN9R971</accession>
<dbReference type="InterPro" id="IPR052306">
    <property type="entry name" value="CYP450_71D"/>
</dbReference>
<dbReference type="GO" id="GO:0020037">
    <property type="term" value="F:heme binding"/>
    <property type="evidence" value="ECO:0007669"/>
    <property type="project" value="InterPro"/>
</dbReference>
<comment type="caution">
    <text evidence="11">The sequence shown here is derived from an EMBL/GenBank/DDBJ whole genome shotgun (WGS) entry which is preliminary data.</text>
</comment>
<evidence type="ECO:0000256" key="7">
    <source>
        <dbReference type="ARBA" id="ARBA00023033"/>
    </source>
</evidence>
<dbReference type="SUPFAM" id="SSF48264">
    <property type="entry name" value="Cytochrome P450"/>
    <property type="match status" value="1"/>
</dbReference>
<keyword evidence="10" id="KW-0812">Transmembrane</keyword>
<dbReference type="AlphaFoldDB" id="A0AAN9R971"/>
<dbReference type="InterPro" id="IPR001128">
    <property type="entry name" value="Cyt_P450"/>
</dbReference>
<evidence type="ECO:0000256" key="10">
    <source>
        <dbReference type="SAM" id="Phobius"/>
    </source>
</evidence>
<comment type="cofactor">
    <cofactor evidence="1 8">
        <name>heme</name>
        <dbReference type="ChEBI" id="CHEBI:30413"/>
    </cofactor>
</comment>
<dbReference type="Proteomes" id="UP001367508">
    <property type="component" value="Unassembled WGS sequence"/>
</dbReference>
<evidence type="ECO:0000313" key="12">
    <source>
        <dbReference type="Proteomes" id="UP001367508"/>
    </source>
</evidence>
<keyword evidence="3 8" id="KW-0349">Heme</keyword>
<dbReference type="InterPro" id="IPR017972">
    <property type="entry name" value="Cyt_P450_CS"/>
</dbReference>
<organism evidence="11 12">
    <name type="scientific">Canavalia gladiata</name>
    <name type="common">Sword bean</name>
    <name type="synonym">Dolichos gladiatus</name>
    <dbReference type="NCBI Taxonomy" id="3824"/>
    <lineage>
        <taxon>Eukaryota</taxon>
        <taxon>Viridiplantae</taxon>
        <taxon>Streptophyta</taxon>
        <taxon>Embryophyta</taxon>
        <taxon>Tracheophyta</taxon>
        <taxon>Spermatophyta</taxon>
        <taxon>Magnoliopsida</taxon>
        <taxon>eudicotyledons</taxon>
        <taxon>Gunneridae</taxon>
        <taxon>Pentapetalae</taxon>
        <taxon>rosids</taxon>
        <taxon>fabids</taxon>
        <taxon>Fabales</taxon>
        <taxon>Fabaceae</taxon>
        <taxon>Papilionoideae</taxon>
        <taxon>50 kb inversion clade</taxon>
        <taxon>NPAAA clade</taxon>
        <taxon>indigoferoid/millettioid clade</taxon>
        <taxon>Phaseoleae</taxon>
        <taxon>Canavalia</taxon>
    </lineage>
</organism>
<keyword evidence="10" id="KW-0472">Membrane</keyword>
<protein>
    <recommendedName>
        <fullName evidence="13">Cytochrome P450</fullName>
    </recommendedName>
</protein>
<proteinExistence type="inferred from homology"/>
<dbReference type="PANTHER" id="PTHR47953">
    <property type="entry name" value="OS08G0105600 PROTEIN"/>
    <property type="match status" value="1"/>
</dbReference>
<dbReference type="PROSITE" id="PS00086">
    <property type="entry name" value="CYTOCHROME_P450"/>
    <property type="match status" value="1"/>
</dbReference>
<evidence type="ECO:0000256" key="1">
    <source>
        <dbReference type="ARBA" id="ARBA00001971"/>
    </source>
</evidence>
<evidence type="ECO:0000313" key="11">
    <source>
        <dbReference type="EMBL" id="KAK7363846.1"/>
    </source>
</evidence>
<evidence type="ECO:0000256" key="3">
    <source>
        <dbReference type="ARBA" id="ARBA00022617"/>
    </source>
</evidence>
<dbReference type="PRINTS" id="PR00385">
    <property type="entry name" value="P450"/>
</dbReference>
<evidence type="ECO:0000256" key="8">
    <source>
        <dbReference type="PIRSR" id="PIRSR602401-1"/>
    </source>
</evidence>
<dbReference type="EMBL" id="JAYMYQ010000001">
    <property type="protein sequence ID" value="KAK7363846.1"/>
    <property type="molecule type" value="Genomic_DNA"/>
</dbReference>
<dbReference type="GO" id="GO:0005506">
    <property type="term" value="F:iron ion binding"/>
    <property type="evidence" value="ECO:0007669"/>
    <property type="project" value="InterPro"/>
</dbReference>
<evidence type="ECO:0000256" key="2">
    <source>
        <dbReference type="ARBA" id="ARBA00010617"/>
    </source>
</evidence>
<dbReference type="PANTHER" id="PTHR47953:SF16">
    <property type="entry name" value="CYTOCHROME P450 71D8"/>
    <property type="match status" value="1"/>
</dbReference>
<gene>
    <name evidence="11" type="ORF">VNO77_06005</name>
</gene>
<feature type="transmembrane region" description="Helical" evidence="10">
    <location>
        <begin position="6"/>
        <end position="22"/>
    </location>
</feature>
<dbReference type="GO" id="GO:0016705">
    <property type="term" value="F:oxidoreductase activity, acting on paired donors, with incorporation or reduction of molecular oxygen"/>
    <property type="evidence" value="ECO:0007669"/>
    <property type="project" value="InterPro"/>
</dbReference>
<evidence type="ECO:0000256" key="9">
    <source>
        <dbReference type="RuleBase" id="RU000461"/>
    </source>
</evidence>
<dbReference type="InterPro" id="IPR002401">
    <property type="entry name" value="Cyt_P450_E_grp-I"/>
</dbReference>
<dbReference type="CDD" id="cd11072">
    <property type="entry name" value="CYP71-like"/>
    <property type="match status" value="1"/>
</dbReference>
<keyword evidence="12" id="KW-1185">Reference proteome</keyword>
<dbReference type="Pfam" id="PF00067">
    <property type="entry name" value="p450"/>
    <property type="match status" value="1"/>
</dbReference>
<keyword evidence="4 8" id="KW-0479">Metal-binding</keyword>
<name>A0AAN9R971_CANGL</name>
<dbReference type="PRINTS" id="PR00463">
    <property type="entry name" value="EP450I"/>
</dbReference>
<dbReference type="GO" id="GO:0004497">
    <property type="term" value="F:monooxygenase activity"/>
    <property type="evidence" value="ECO:0007669"/>
    <property type="project" value="UniProtKB-KW"/>
</dbReference>
<evidence type="ECO:0000256" key="5">
    <source>
        <dbReference type="ARBA" id="ARBA00023002"/>
    </source>
</evidence>
<sequence>MELQFSFAIITFFLSLLMLWLGKNYKAKSVHKLPPGPWKLPIIGNMHQLVAAASSLPHHALKELAQKYGPLMHLQLGEISAVIASSPSMAQEIMKTHDLAFAQRPGCLCSDIMAYGSMDIAFAPYGDYWRQMRKICTLELLSAKKVQSFSHIREEEVAKLIEKIQSSAGALINVTTMLNSFISTVVSRAAFGNITEDHEEFILLVGKAIEVADGFDFADMFPSFKPLHLITGLKPKLDKLHGKIDKILEKIIKENQAKQTTRTDEDMGEEKNENLVEVLLRVQHSGHLETPITTNNIKAVIWDIFAAGTDTSAKVLEWAMSEMMRNPRAMEKAQAEIRQSLRTKETIQESDLGELGYLKAVIRETLRLHPPLPLLLPRECREACRIDGYDLPTKTKVIVNAWAVGRDPEHWHDAESFIPERFHGTSIDFKGTNFEYIPFGAGRRMCPGLLFGLANVEFALAKLLYHFNWELPEGMKPEELDMDEAFGAVAGRKNSLHLIPTPYYNHSIHDNGK</sequence>
<comment type="similarity">
    <text evidence="2 9">Belongs to the cytochrome P450 family.</text>
</comment>
<evidence type="ECO:0000256" key="6">
    <source>
        <dbReference type="ARBA" id="ARBA00023004"/>
    </source>
</evidence>
<feature type="binding site" description="axial binding residue" evidence="8">
    <location>
        <position position="446"/>
    </location>
    <ligand>
        <name>heme</name>
        <dbReference type="ChEBI" id="CHEBI:30413"/>
    </ligand>
    <ligandPart>
        <name>Fe</name>
        <dbReference type="ChEBI" id="CHEBI:18248"/>
    </ligandPart>
</feature>
<evidence type="ECO:0008006" key="13">
    <source>
        <dbReference type="Google" id="ProtNLM"/>
    </source>
</evidence>
<keyword evidence="10" id="KW-1133">Transmembrane helix</keyword>
<reference evidence="11 12" key="1">
    <citation type="submission" date="2024-01" db="EMBL/GenBank/DDBJ databases">
        <title>The genomes of 5 underutilized Papilionoideae crops provide insights into root nodulation and disease resistanc.</title>
        <authorList>
            <person name="Jiang F."/>
        </authorList>
    </citation>
    <scope>NUCLEOTIDE SEQUENCE [LARGE SCALE GENOMIC DNA]</scope>
    <source>
        <strain evidence="11">LVBAO_FW01</strain>
        <tissue evidence="11">Leaves</tissue>
    </source>
</reference>
<evidence type="ECO:0000256" key="4">
    <source>
        <dbReference type="ARBA" id="ARBA00022723"/>
    </source>
</evidence>
<keyword evidence="5 9" id="KW-0560">Oxidoreductase</keyword>
<dbReference type="FunFam" id="1.10.630.10:FF:000008">
    <property type="entry name" value="Cytochrome P450 71D8"/>
    <property type="match status" value="1"/>
</dbReference>
<dbReference type="Gene3D" id="1.10.630.10">
    <property type="entry name" value="Cytochrome P450"/>
    <property type="match status" value="1"/>
</dbReference>